<proteinExistence type="predicted"/>
<organism evidence="1">
    <name type="scientific">Timema tahoe</name>
    <dbReference type="NCBI Taxonomy" id="61484"/>
    <lineage>
        <taxon>Eukaryota</taxon>
        <taxon>Metazoa</taxon>
        <taxon>Ecdysozoa</taxon>
        <taxon>Arthropoda</taxon>
        <taxon>Hexapoda</taxon>
        <taxon>Insecta</taxon>
        <taxon>Pterygota</taxon>
        <taxon>Neoptera</taxon>
        <taxon>Polyneoptera</taxon>
        <taxon>Phasmatodea</taxon>
        <taxon>Timematodea</taxon>
        <taxon>Timematoidea</taxon>
        <taxon>Timematidae</taxon>
        <taxon>Timema</taxon>
    </lineage>
</organism>
<dbReference type="Gene3D" id="2.60.40.10">
    <property type="entry name" value="Immunoglobulins"/>
    <property type="match status" value="1"/>
</dbReference>
<gene>
    <name evidence="1" type="ORF">TTEB3V08_LOCUS699</name>
</gene>
<dbReference type="AlphaFoldDB" id="A0A7R9FHH9"/>
<dbReference type="EMBL" id="OE000120">
    <property type="protein sequence ID" value="CAD7452521.1"/>
    <property type="molecule type" value="Genomic_DNA"/>
</dbReference>
<protein>
    <submittedName>
        <fullName evidence="1">Uncharacterized protein</fullName>
    </submittedName>
</protein>
<sequence length="84" mass="9191">MCREDGALGAEGVAVLPPLHQHMKRFSGLYTGPYFDPTTTTNITTQLGTHAYLPCKVKQLGNKSGHVTWPALLIGHSIAWDKFP</sequence>
<reference evidence="1" key="1">
    <citation type="submission" date="2020-11" db="EMBL/GenBank/DDBJ databases">
        <authorList>
            <person name="Tran Van P."/>
        </authorList>
    </citation>
    <scope>NUCLEOTIDE SEQUENCE</scope>
</reference>
<name>A0A7R9FHH9_9NEOP</name>
<dbReference type="InterPro" id="IPR013783">
    <property type="entry name" value="Ig-like_fold"/>
</dbReference>
<accession>A0A7R9FHH9</accession>
<evidence type="ECO:0000313" key="1">
    <source>
        <dbReference type="EMBL" id="CAD7452521.1"/>
    </source>
</evidence>